<sequence>MATFGPSYQSRNFCNKNDLSYLEKRPTIDFIKLLSKDLTNISNKILFNSEKIEPSFLHQYFIAISSKSNEIRRIIFNNSKFISLIFNYPRVAPESSDQSREMYCKLLKCILLKGEIDIFHRLPNRILFMRGLIGNIKFDCFYQLLCSLYKERIYFPYFENIKLTNLLINELTDRYDFRDKLLYLLNILAGELTISSAMLHALYAKSFLSQLINITIDNNEDQSTIKNAFILLNTLYSNKIGVSPRVIEQINKSFSKITHSVINNFSNDCYNRNGNQNQNQTENRNKCAYDFNCDCEEEYSDYSECDEQTDSQSSFDAAINFIGSIIKNLFSEKSYNVSDYIEQHPSRSYDTKKHTRSLSHPEQSFLDLENMINSRSCPENFSPYSETANFNLYSYVRSYPSFDISDSPLFSIIEEDETSQNQKIESEKSLEGGKKNIMKICSEEDLNTIYNFMNEFTRQFFYNRNYIFLHQSYYNLLLVISDCTPLLPKILKKCTLVENICESFQNKKERNSETSFDQTIIRISKLIIKESDFSNSGWKELLLDIEKHDQDLETDIFAHDL</sequence>
<comment type="caution">
    <text evidence="1">The sequence shown here is derived from an EMBL/GenBank/DDBJ whole genome shotgun (WGS) entry which is preliminary data.</text>
</comment>
<evidence type="ECO:0000313" key="1">
    <source>
        <dbReference type="EMBL" id="OHS93596.1"/>
    </source>
</evidence>
<dbReference type="Proteomes" id="UP000179807">
    <property type="component" value="Unassembled WGS sequence"/>
</dbReference>
<dbReference type="AlphaFoldDB" id="A0A1J4J8P0"/>
<reference evidence="1" key="1">
    <citation type="submission" date="2016-10" db="EMBL/GenBank/DDBJ databases">
        <authorList>
            <person name="Benchimol M."/>
            <person name="Almeida L.G."/>
            <person name="Vasconcelos A.T."/>
            <person name="Perreira-Neves A."/>
            <person name="Rosa I.A."/>
            <person name="Tasca T."/>
            <person name="Bogo M.R."/>
            <person name="de Souza W."/>
        </authorList>
    </citation>
    <scope>NUCLEOTIDE SEQUENCE [LARGE SCALE GENOMIC DNA]</scope>
    <source>
        <strain evidence="1">K</strain>
    </source>
</reference>
<evidence type="ECO:0000313" key="2">
    <source>
        <dbReference type="Proteomes" id="UP000179807"/>
    </source>
</evidence>
<gene>
    <name evidence="1" type="ORF">TRFO_40137</name>
</gene>
<name>A0A1J4J8P0_9EUKA</name>
<proteinExistence type="predicted"/>
<dbReference type="VEuPathDB" id="TrichDB:TRFO_40137"/>
<organism evidence="1 2">
    <name type="scientific">Tritrichomonas foetus</name>
    <dbReference type="NCBI Taxonomy" id="1144522"/>
    <lineage>
        <taxon>Eukaryota</taxon>
        <taxon>Metamonada</taxon>
        <taxon>Parabasalia</taxon>
        <taxon>Tritrichomonadida</taxon>
        <taxon>Tritrichomonadidae</taxon>
        <taxon>Tritrichomonas</taxon>
    </lineage>
</organism>
<protein>
    <submittedName>
        <fullName evidence="1">Uncharacterized protein</fullName>
    </submittedName>
</protein>
<dbReference type="EMBL" id="MLAK01001387">
    <property type="protein sequence ID" value="OHS93596.1"/>
    <property type="molecule type" value="Genomic_DNA"/>
</dbReference>
<keyword evidence="2" id="KW-1185">Reference proteome</keyword>
<accession>A0A1J4J8P0</accession>
<dbReference type="GeneID" id="94847729"/>
<dbReference type="RefSeq" id="XP_068346733.1">
    <property type="nucleotide sequence ID" value="XM_068513025.1"/>
</dbReference>